<dbReference type="GO" id="GO:0005524">
    <property type="term" value="F:ATP binding"/>
    <property type="evidence" value="ECO:0007669"/>
    <property type="project" value="UniProtKB-KW"/>
</dbReference>
<organism evidence="3 4">
    <name type="scientific">Aliivibrio finisterrensis</name>
    <dbReference type="NCBI Taxonomy" id="511998"/>
    <lineage>
        <taxon>Bacteria</taxon>
        <taxon>Pseudomonadati</taxon>
        <taxon>Pseudomonadota</taxon>
        <taxon>Gammaproteobacteria</taxon>
        <taxon>Vibrionales</taxon>
        <taxon>Vibrionaceae</taxon>
        <taxon>Aliivibrio</taxon>
    </lineage>
</organism>
<dbReference type="Proteomes" id="UP000293465">
    <property type="component" value="Unassembled WGS sequence"/>
</dbReference>
<feature type="transmembrane region" description="Helical" evidence="1">
    <location>
        <begin position="173"/>
        <end position="193"/>
    </location>
</feature>
<keyword evidence="3" id="KW-0067">ATP-binding</keyword>
<feature type="transmembrane region" description="Helical" evidence="1">
    <location>
        <begin position="322"/>
        <end position="342"/>
    </location>
</feature>
<reference evidence="3 4" key="1">
    <citation type="submission" date="2019-02" db="EMBL/GenBank/DDBJ databases">
        <title>Genome sequences of Aliivibrio finisterrensis strains from farmed Atlantic salmon.</title>
        <authorList>
            <person name="Bowman J.P."/>
        </authorList>
    </citation>
    <scope>NUCLEOTIDE SEQUENCE [LARGE SCALE GENOMIC DNA]</scope>
    <source>
        <strain evidence="3 4">A32</strain>
    </source>
</reference>
<dbReference type="GO" id="GO:0016887">
    <property type="term" value="F:ATP hydrolysis activity"/>
    <property type="evidence" value="ECO:0007669"/>
    <property type="project" value="InterPro"/>
</dbReference>
<feature type="transmembrane region" description="Helical" evidence="1">
    <location>
        <begin position="230"/>
        <end position="247"/>
    </location>
</feature>
<accession>A0A4Q5KJV3</accession>
<dbReference type="SUPFAM" id="SSF52540">
    <property type="entry name" value="P-loop containing nucleoside triphosphate hydrolases"/>
    <property type="match status" value="1"/>
</dbReference>
<feature type="transmembrane region" description="Helical" evidence="1">
    <location>
        <begin position="299"/>
        <end position="316"/>
    </location>
</feature>
<keyword evidence="3" id="KW-0547">Nucleotide-binding</keyword>
<evidence type="ECO:0000256" key="1">
    <source>
        <dbReference type="SAM" id="Phobius"/>
    </source>
</evidence>
<keyword evidence="1" id="KW-1133">Transmembrane helix</keyword>
<dbReference type="OrthoDB" id="7431501at2"/>
<feature type="transmembrane region" description="Helical" evidence="1">
    <location>
        <begin position="7"/>
        <end position="26"/>
    </location>
</feature>
<dbReference type="AlphaFoldDB" id="A0A4Q5KJV3"/>
<sequence length="790" mass="91497">MKKTSHYYLFVSLFIFSHLSFASWGLSDEQPIKISPQVQTIENDIRALPEQHFFSSNDYAQVKRLLSTTISQQKKHAEELKTALKNYRKAPDEMNWLLVENNHQSLNSLNLSKQQLLKLTDQITRDQLTGFGPYGVTQFYSELTITQLNIEYYIHYQIRSFKNLLRDLRISPVPIISVIFKVLCVFFIFSWWLRNSDRLIKDFKKSKLEGTNKPNLFIRGIWYLTRAHKAIAWLLLITVTLRIISTLPSLQHLIFLEIFTWWVLGGSIAVSFILEFIYRNSKHNKKEIITLRLASIRHYVWGIIVAGVILQISSRTLGQGTIYAWINSLVYLFFVLLTVYTLKQWRTIVFDRINHIDPLPVSIQWAARNQETFLISIIATACAAAWLSWRAIQHSVISVLSQYAAFSHALAYLFRIEVAKQTEVSREQSNLVRIKGTAAFDYISPGSEESVLIEDYAKEEMTALSRYLLTDSPAVCVLSGERGVGTTTLLKRLLNKVKNAQPLYLNCPYDGYSALLPEFAKQLGLSEGSTERDILQHLRNSDTCYLLAFDNTQRLVKPKVNGLVDLMKLTNLLRRARKSHRVVLAIEKSSWRFIDRARGERLLFDLVTFMPKWDEKQIGQLLESRITTTQAAETNEKTPSISFDGLVLPRQWDEENLTEEERAKNGFYRILWDYSDGNPTVALRFFRLSLHRDKDTDAVLVRLFRAPHSDDLEAMPKPMLAVLRSIVQLEIASPEDLCECSRLSMAEVISTLRYFQSRGYIEWSDDKARISDHWFRHITNVLHRQHLLVK</sequence>
<dbReference type="CDD" id="cd00009">
    <property type="entry name" value="AAA"/>
    <property type="match status" value="1"/>
</dbReference>
<dbReference type="Gene3D" id="3.40.50.300">
    <property type="entry name" value="P-loop containing nucleotide triphosphate hydrolases"/>
    <property type="match status" value="1"/>
</dbReference>
<evidence type="ECO:0000313" key="3">
    <source>
        <dbReference type="EMBL" id="RYU45790.1"/>
    </source>
</evidence>
<evidence type="ECO:0000259" key="2">
    <source>
        <dbReference type="Pfam" id="PF13401"/>
    </source>
</evidence>
<dbReference type="InterPro" id="IPR049945">
    <property type="entry name" value="AAA_22"/>
</dbReference>
<proteinExistence type="predicted"/>
<gene>
    <name evidence="3" type="ORF">ERW49_12405</name>
</gene>
<dbReference type="InterPro" id="IPR027417">
    <property type="entry name" value="P-loop_NTPase"/>
</dbReference>
<dbReference type="Pfam" id="PF13401">
    <property type="entry name" value="AAA_22"/>
    <property type="match status" value="1"/>
</dbReference>
<comment type="caution">
    <text evidence="3">The sequence shown here is derived from an EMBL/GenBank/DDBJ whole genome shotgun (WGS) entry which is preliminary data.</text>
</comment>
<feature type="transmembrane region" description="Helical" evidence="1">
    <location>
        <begin position="259"/>
        <end position="278"/>
    </location>
</feature>
<evidence type="ECO:0000313" key="4">
    <source>
        <dbReference type="Proteomes" id="UP000293465"/>
    </source>
</evidence>
<name>A0A4Q5KJV3_9GAMM</name>
<feature type="domain" description="ORC1/DEAH AAA+ ATPase" evidence="2">
    <location>
        <begin position="473"/>
        <end position="587"/>
    </location>
</feature>
<keyword evidence="1" id="KW-0472">Membrane</keyword>
<keyword evidence="1" id="KW-0812">Transmembrane</keyword>
<protein>
    <submittedName>
        <fullName evidence="3">ATP-binding protein</fullName>
    </submittedName>
</protein>
<feature type="transmembrane region" description="Helical" evidence="1">
    <location>
        <begin position="372"/>
        <end position="389"/>
    </location>
</feature>
<dbReference type="EMBL" id="SEZJ01000010">
    <property type="protein sequence ID" value="RYU45790.1"/>
    <property type="molecule type" value="Genomic_DNA"/>
</dbReference>